<evidence type="ECO:0000313" key="3">
    <source>
        <dbReference type="Proteomes" id="UP000230778"/>
    </source>
</evidence>
<organism evidence="2 3">
    <name type="scientific">Candidatus Nealsonbacteria bacterium CG18_big_fil_WC_8_21_14_2_50_37_10</name>
    <dbReference type="NCBI Taxonomy" id="1974717"/>
    <lineage>
        <taxon>Bacteria</taxon>
        <taxon>Candidatus Nealsoniibacteriota</taxon>
    </lineage>
</organism>
<proteinExistence type="predicted"/>
<dbReference type="Proteomes" id="UP000230778">
    <property type="component" value="Unassembled WGS sequence"/>
</dbReference>
<name>A0A2H0FL76_9BACT</name>
<gene>
    <name evidence="2" type="ORF">COW72_00165</name>
</gene>
<dbReference type="Gene3D" id="3.30.420.10">
    <property type="entry name" value="Ribonuclease H-like superfamily/Ribonuclease H"/>
    <property type="match status" value="1"/>
</dbReference>
<dbReference type="InterPro" id="IPR036397">
    <property type="entry name" value="RNaseH_sf"/>
</dbReference>
<dbReference type="SUPFAM" id="SSF53098">
    <property type="entry name" value="Ribonuclease H-like"/>
    <property type="match status" value="1"/>
</dbReference>
<accession>A0A2H0FL76</accession>
<dbReference type="PROSITE" id="PS50994">
    <property type="entry name" value="INTEGRASE"/>
    <property type="match status" value="1"/>
</dbReference>
<dbReference type="EMBL" id="PCUC01000009">
    <property type="protein sequence ID" value="PIQ07468.1"/>
    <property type="molecule type" value="Genomic_DNA"/>
</dbReference>
<sequence>MDDSRLTNVTQLKEFLKASQGMAVSLEEAAIEEKYSFIDGTIDRLDYHTLSKKDKKVVINYLRKITGYKHTQLFRLIKRAGKGKLSKIPYQRLNPHRIYTSRDIKLLEKTDELHLRLSDMATREILRREYEVFGHQEFQTITRISHSHISNLRDSPIYKSSWINHTKARLIPIGITMPPENMGKPGSIRVDAVHQNEVYHLNFIDEIIQWEIAVCVPQICEACMIPAIEEAIDQFPFIIFNFHSDRGGENINYQVADLLQRLFIKQTKGRSNHCNDNALVETKNGSVIRKNMGWQHINQSLADEVNNYYRNFFNPYLNFHRPCGFPTITFDEKGKRHKVYQTYQVPYEALKGITRANRFLKPGITFEKLDIIAYQYSDNQWAEIMRNEERKLFEIIMTTDHQDGLRRRF</sequence>
<dbReference type="AlphaFoldDB" id="A0A2H0FL76"/>
<reference evidence="2 3" key="1">
    <citation type="submission" date="2017-09" db="EMBL/GenBank/DDBJ databases">
        <title>Depth-based differentiation of microbial function through sediment-hosted aquifers and enrichment of novel symbionts in the deep terrestrial subsurface.</title>
        <authorList>
            <person name="Probst A.J."/>
            <person name="Ladd B."/>
            <person name="Jarett J.K."/>
            <person name="Geller-Mcgrath D.E."/>
            <person name="Sieber C.M."/>
            <person name="Emerson J.B."/>
            <person name="Anantharaman K."/>
            <person name="Thomas B.C."/>
            <person name="Malmstrom R."/>
            <person name="Stieglmeier M."/>
            <person name="Klingl A."/>
            <person name="Woyke T."/>
            <person name="Ryan C.M."/>
            <person name="Banfield J.F."/>
        </authorList>
    </citation>
    <scope>NUCLEOTIDE SEQUENCE [LARGE SCALE GENOMIC DNA]</scope>
    <source>
        <strain evidence="2">CG18_big_fil_WC_8_21_14_2_50_37_10</strain>
    </source>
</reference>
<dbReference type="InterPro" id="IPR012337">
    <property type="entry name" value="RNaseH-like_sf"/>
</dbReference>
<evidence type="ECO:0000259" key="1">
    <source>
        <dbReference type="PROSITE" id="PS50994"/>
    </source>
</evidence>
<dbReference type="GO" id="GO:0003676">
    <property type="term" value="F:nucleic acid binding"/>
    <property type="evidence" value="ECO:0007669"/>
    <property type="project" value="InterPro"/>
</dbReference>
<comment type="caution">
    <text evidence="2">The sequence shown here is derived from an EMBL/GenBank/DDBJ whole genome shotgun (WGS) entry which is preliminary data.</text>
</comment>
<dbReference type="GO" id="GO:0015074">
    <property type="term" value="P:DNA integration"/>
    <property type="evidence" value="ECO:0007669"/>
    <property type="project" value="InterPro"/>
</dbReference>
<evidence type="ECO:0000313" key="2">
    <source>
        <dbReference type="EMBL" id="PIQ07468.1"/>
    </source>
</evidence>
<protein>
    <submittedName>
        <fullName evidence="2">Integrase</fullName>
    </submittedName>
</protein>
<dbReference type="InterPro" id="IPR001584">
    <property type="entry name" value="Integrase_cat-core"/>
</dbReference>
<feature type="domain" description="Integrase catalytic" evidence="1">
    <location>
        <begin position="175"/>
        <end position="335"/>
    </location>
</feature>